<name>X0U7I7_9ZZZZ</name>
<dbReference type="Pfam" id="PF00892">
    <property type="entry name" value="EamA"/>
    <property type="match status" value="1"/>
</dbReference>
<dbReference type="Gene3D" id="1.10.3730.20">
    <property type="match status" value="1"/>
</dbReference>
<feature type="non-terminal residue" evidence="3">
    <location>
        <position position="1"/>
    </location>
</feature>
<proteinExistence type="predicted"/>
<accession>X0U7I7</accession>
<organism evidence="3">
    <name type="scientific">marine sediment metagenome</name>
    <dbReference type="NCBI Taxonomy" id="412755"/>
    <lineage>
        <taxon>unclassified sequences</taxon>
        <taxon>metagenomes</taxon>
        <taxon>ecological metagenomes</taxon>
    </lineage>
</organism>
<keyword evidence="1" id="KW-1133">Transmembrane helix</keyword>
<gene>
    <name evidence="3" type="ORF">S01H1_45615</name>
</gene>
<dbReference type="GO" id="GO:0016020">
    <property type="term" value="C:membrane"/>
    <property type="evidence" value="ECO:0007669"/>
    <property type="project" value="InterPro"/>
</dbReference>
<dbReference type="AlphaFoldDB" id="X0U7I7"/>
<dbReference type="EMBL" id="BARS01029164">
    <property type="protein sequence ID" value="GAG01495.1"/>
    <property type="molecule type" value="Genomic_DNA"/>
</dbReference>
<feature type="transmembrane region" description="Helical" evidence="1">
    <location>
        <begin position="54"/>
        <end position="72"/>
    </location>
</feature>
<dbReference type="InterPro" id="IPR000620">
    <property type="entry name" value="EamA_dom"/>
</dbReference>
<evidence type="ECO:0000259" key="2">
    <source>
        <dbReference type="Pfam" id="PF00892"/>
    </source>
</evidence>
<comment type="caution">
    <text evidence="3">The sequence shown here is derived from an EMBL/GenBank/DDBJ whole genome shotgun (WGS) entry which is preliminary data.</text>
</comment>
<dbReference type="InterPro" id="IPR037185">
    <property type="entry name" value="EmrE-like"/>
</dbReference>
<protein>
    <recommendedName>
        <fullName evidence="2">EamA domain-containing protein</fullName>
    </recommendedName>
</protein>
<keyword evidence="1" id="KW-0472">Membrane</keyword>
<reference evidence="3" key="1">
    <citation type="journal article" date="2014" name="Front. Microbiol.">
        <title>High frequency of phylogenetically diverse reductive dehalogenase-homologous genes in deep subseafloor sedimentary metagenomes.</title>
        <authorList>
            <person name="Kawai M."/>
            <person name="Futagami T."/>
            <person name="Toyoda A."/>
            <person name="Takaki Y."/>
            <person name="Nishi S."/>
            <person name="Hori S."/>
            <person name="Arai W."/>
            <person name="Tsubouchi T."/>
            <person name="Morono Y."/>
            <person name="Uchiyama I."/>
            <person name="Ito T."/>
            <person name="Fujiyama A."/>
            <person name="Inagaki F."/>
            <person name="Takami H."/>
        </authorList>
    </citation>
    <scope>NUCLEOTIDE SEQUENCE</scope>
    <source>
        <strain evidence="3">Expedition CK06-06</strain>
    </source>
</reference>
<evidence type="ECO:0000256" key="1">
    <source>
        <dbReference type="SAM" id="Phobius"/>
    </source>
</evidence>
<keyword evidence="1" id="KW-0812">Transmembrane</keyword>
<sequence>PLALVGTVDVVISRALYYATLHRLKMSIHSVVLTLSPVATVLWSLLVFDTLPTPRQLLGGVAVILGTLIVVTQRNA</sequence>
<feature type="transmembrane region" description="Helical" evidence="1">
    <location>
        <begin position="28"/>
        <end position="48"/>
    </location>
</feature>
<evidence type="ECO:0000313" key="3">
    <source>
        <dbReference type="EMBL" id="GAG01495.1"/>
    </source>
</evidence>
<feature type="domain" description="EamA" evidence="2">
    <location>
        <begin position="2"/>
        <end position="71"/>
    </location>
</feature>
<dbReference type="SUPFAM" id="SSF103481">
    <property type="entry name" value="Multidrug resistance efflux transporter EmrE"/>
    <property type="match status" value="1"/>
</dbReference>